<dbReference type="Gene3D" id="2.60.120.380">
    <property type="match status" value="1"/>
</dbReference>
<dbReference type="GO" id="GO:0006508">
    <property type="term" value="P:proteolysis"/>
    <property type="evidence" value="ECO:0007669"/>
    <property type="project" value="InterPro"/>
</dbReference>
<dbReference type="AlphaFoldDB" id="A0A449AE47"/>
<accession>A0A449AE47</accession>
<feature type="domain" description="Peptidase S8/S53" evidence="1">
    <location>
        <begin position="226"/>
        <end position="433"/>
    </location>
</feature>
<keyword evidence="3" id="KW-1185">Reference proteome</keyword>
<dbReference type="Pfam" id="PF00082">
    <property type="entry name" value="Peptidase_S8"/>
    <property type="match status" value="1"/>
</dbReference>
<dbReference type="GO" id="GO:0004252">
    <property type="term" value="F:serine-type endopeptidase activity"/>
    <property type="evidence" value="ECO:0007669"/>
    <property type="project" value="InterPro"/>
</dbReference>
<evidence type="ECO:0000259" key="1">
    <source>
        <dbReference type="Pfam" id="PF00082"/>
    </source>
</evidence>
<dbReference type="SUPFAM" id="SSF52743">
    <property type="entry name" value="Subtilisin-like"/>
    <property type="match status" value="1"/>
</dbReference>
<organism evidence="2 3">
    <name type="scientific">Mycoplasmopsis bovirhinis</name>
    <dbReference type="NCBI Taxonomy" id="29553"/>
    <lineage>
        <taxon>Bacteria</taxon>
        <taxon>Bacillati</taxon>
        <taxon>Mycoplasmatota</taxon>
        <taxon>Mycoplasmoidales</taxon>
        <taxon>Metamycoplasmataceae</taxon>
        <taxon>Mycoplasmopsis</taxon>
    </lineage>
</organism>
<dbReference type="InterPro" id="IPR000209">
    <property type="entry name" value="Peptidase_S8/S53_dom"/>
</dbReference>
<sequence length="593" mass="67290">MFKKVRNIFFGATSVLTILPLVSVSSNKLLIAENNNKKIQYINLNSAYVKAQAEESDEGRTINLGANRLEIFVRLTQTQLDKITKFINHNTGKDVPILYHEFSGVLSIAYIKSIDNNKLNDLVLNFFKDNNIEYTNIYSFNTNTYYDNFKIQKENGKITKGQAYVSPRQDYSHFEHEYDNEWLFSFLGLDKKTRKEHFNNYINSKVNIGVLESGGVVETDSDAFTWNKKYGNGVSWRNELFYYESWSRHATQVAELIAGKKGINQTLGIISVELNLFWTGITGELNYLLGHTNIVNNSWSLDSTGLAWNRGLYNYLDNLIFNNPELINIFSAGNGFDKGKKEIDGVQLSKNSIIIGATDNYNLEKKSGYSQIGNNKNFISVVAPGGYYRFTDRNKYKDNNGNWVTRGYTNIGTSFSAPVISTIAGMLKQKYKWHFDLGSDSIIFKSALISGSRRPKEIQSIYTPETGYGIPQYDKIQEAMRSLIVLKKTDKNPDVGQNSRKVYFSAGEKVRATLAFLYNGSNDSTDIDFMVKTKDGNVLVSGINGDRNAEVVEFVAPYSGLYTFEAYTYKTTRKNVEVAITYVTEDQKKNLKI</sequence>
<dbReference type="RefSeq" id="WP_129621466.1">
    <property type="nucleotide sequence ID" value="NZ_LR214972.1"/>
</dbReference>
<evidence type="ECO:0000313" key="3">
    <source>
        <dbReference type="Proteomes" id="UP000289952"/>
    </source>
</evidence>
<dbReference type="Proteomes" id="UP000289952">
    <property type="component" value="Chromosome"/>
</dbReference>
<evidence type="ECO:0000313" key="2">
    <source>
        <dbReference type="EMBL" id="VEU63260.1"/>
    </source>
</evidence>
<dbReference type="EMBL" id="LR214972">
    <property type="protein sequence ID" value="VEU63260.1"/>
    <property type="molecule type" value="Genomic_DNA"/>
</dbReference>
<protein>
    <recommendedName>
        <fullName evidence="1">Peptidase S8/S53 domain-containing protein</fullName>
    </recommendedName>
</protein>
<proteinExistence type="predicted"/>
<name>A0A449AE47_9BACT</name>
<gene>
    <name evidence="2" type="ORF">NCTC10118_00376</name>
</gene>
<reference evidence="2 3" key="1">
    <citation type="submission" date="2019-01" db="EMBL/GenBank/DDBJ databases">
        <authorList>
            <consortium name="Pathogen Informatics"/>
        </authorList>
    </citation>
    <scope>NUCLEOTIDE SEQUENCE [LARGE SCALE GENOMIC DNA]</scope>
    <source>
        <strain evidence="2 3">NCTC10118</strain>
    </source>
</reference>
<dbReference type="Gene3D" id="3.40.50.200">
    <property type="entry name" value="Peptidase S8/S53 domain"/>
    <property type="match status" value="1"/>
</dbReference>
<dbReference type="OrthoDB" id="400658at2"/>
<dbReference type="InterPro" id="IPR036852">
    <property type="entry name" value="Peptidase_S8/S53_dom_sf"/>
</dbReference>